<keyword evidence="4 7" id="KW-0689">Ribosomal protein</keyword>
<dbReference type="SUPFAM" id="SSF46992">
    <property type="entry name" value="Ribosomal protein S20"/>
    <property type="match status" value="1"/>
</dbReference>
<dbReference type="GO" id="GO:0005829">
    <property type="term" value="C:cytosol"/>
    <property type="evidence" value="ECO:0007669"/>
    <property type="project" value="TreeGrafter"/>
</dbReference>
<gene>
    <name evidence="7" type="primary">rpsT</name>
    <name evidence="8" type="ORF">A2735_02215</name>
</gene>
<dbReference type="GO" id="GO:0003735">
    <property type="term" value="F:structural constituent of ribosome"/>
    <property type="evidence" value="ECO:0007669"/>
    <property type="project" value="InterPro"/>
</dbReference>
<evidence type="ECO:0000256" key="7">
    <source>
        <dbReference type="HAMAP-Rule" id="MF_00500"/>
    </source>
</evidence>
<dbReference type="InterPro" id="IPR002583">
    <property type="entry name" value="Ribosomal_bS20"/>
</dbReference>
<dbReference type="GO" id="GO:0070181">
    <property type="term" value="F:small ribosomal subunit rRNA binding"/>
    <property type="evidence" value="ECO:0007669"/>
    <property type="project" value="TreeGrafter"/>
</dbReference>
<keyword evidence="2 7" id="KW-0699">rRNA-binding</keyword>
<evidence type="ECO:0000313" key="9">
    <source>
        <dbReference type="Proteomes" id="UP000178520"/>
    </source>
</evidence>
<dbReference type="STRING" id="1802660.A2735_02215"/>
<dbReference type="Gene3D" id="1.20.58.110">
    <property type="entry name" value="Ribosomal protein S20"/>
    <property type="match status" value="1"/>
</dbReference>
<dbReference type="NCBIfam" id="TIGR00029">
    <property type="entry name" value="S20"/>
    <property type="match status" value="1"/>
</dbReference>
<accession>A0A1F8EC05</accession>
<dbReference type="PANTHER" id="PTHR33398">
    <property type="entry name" value="30S RIBOSOMAL PROTEIN S20"/>
    <property type="match status" value="1"/>
</dbReference>
<evidence type="ECO:0000256" key="1">
    <source>
        <dbReference type="ARBA" id="ARBA00007634"/>
    </source>
</evidence>
<dbReference type="InterPro" id="IPR036510">
    <property type="entry name" value="Ribosomal_bS20_sf"/>
</dbReference>
<evidence type="ECO:0000313" key="8">
    <source>
        <dbReference type="EMBL" id="OGM97525.1"/>
    </source>
</evidence>
<dbReference type="HAMAP" id="MF_00500">
    <property type="entry name" value="Ribosomal_bS20"/>
    <property type="match status" value="1"/>
</dbReference>
<evidence type="ECO:0000256" key="2">
    <source>
        <dbReference type="ARBA" id="ARBA00022730"/>
    </source>
</evidence>
<comment type="function">
    <text evidence="7">Binds directly to 16S ribosomal RNA.</text>
</comment>
<comment type="similarity">
    <text evidence="1 7">Belongs to the bacterial ribosomal protein bS20 family.</text>
</comment>
<evidence type="ECO:0000256" key="6">
    <source>
        <dbReference type="ARBA" id="ARBA00035136"/>
    </source>
</evidence>
<dbReference type="PANTHER" id="PTHR33398:SF1">
    <property type="entry name" value="SMALL RIBOSOMAL SUBUNIT PROTEIN BS20C"/>
    <property type="match status" value="1"/>
</dbReference>
<dbReference type="GO" id="GO:0006412">
    <property type="term" value="P:translation"/>
    <property type="evidence" value="ECO:0007669"/>
    <property type="project" value="UniProtKB-UniRule"/>
</dbReference>
<organism evidence="8 9">
    <name type="scientific">Candidatus Yanofskybacteria bacterium RIFCSPHIGHO2_01_FULL_41_21</name>
    <dbReference type="NCBI Taxonomy" id="1802660"/>
    <lineage>
        <taxon>Bacteria</taxon>
        <taxon>Candidatus Yanofskyibacteriota</taxon>
    </lineage>
</organism>
<reference evidence="8 9" key="1">
    <citation type="journal article" date="2016" name="Nat. Commun.">
        <title>Thousands of microbial genomes shed light on interconnected biogeochemical processes in an aquifer system.</title>
        <authorList>
            <person name="Anantharaman K."/>
            <person name="Brown C.T."/>
            <person name="Hug L.A."/>
            <person name="Sharon I."/>
            <person name="Castelle C.J."/>
            <person name="Probst A.J."/>
            <person name="Thomas B.C."/>
            <person name="Singh A."/>
            <person name="Wilkins M.J."/>
            <person name="Karaoz U."/>
            <person name="Brodie E.L."/>
            <person name="Williams K.H."/>
            <person name="Hubbard S.S."/>
            <person name="Banfield J.F."/>
        </authorList>
    </citation>
    <scope>NUCLEOTIDE SEQUENCE [LARGE SCALE GENOMIC DNA]</scope>
</reference>
<proteinExistence type="inferred from homology"/>
<sequence>MPITKSAKKALRQSKTRRIGNLKRLNGYRTAVKQFNKLVEAGNVKEAGAMLDKVYQSLDKATKAGVIKANKASRLKSHSILSLAKKK</sequence>
<comment type="caution">
    <text evidence="8">The sequence shown here is derived from an EMBL/GenBank/DDBJ whole genome shotgun (WGS) entry which is preliminary data.</text>
</comment>
<evidence type="ECO:0000256" key="4">
    <source>
        <dbReference type="ARBA" id="ARBA00022980"/>
    </source>
</evidence>
<dbReference type="GO" id="GO:0015935">
    <property type="term" value="C:small ribosomal subunit"/>
    <property type="evidence" value="ECO:0007669"/>
    <property type="project" value="TreeGrafter"/>
</dbReference>
<dbReference type="Proteomes" id="UP000178520">
    <property type="component" value="Unassembled WGS sequence"/>
</dbReference>
<keyword evidence="5 7" id="KW-0687">Ribonucleoprotein</keyword>
<dbReference type="AlphaFoldDB" id="A0A1F8EC05"/>
<keyword evidence="3 7" id="KW-0694">RNA-binding</keyword>
<dbReference type="EMBL" id="MGJA01000012">
    <property type="protein sequence ID" value="OGM97525.1"/>
    <property type="molecule type" value="Genomic_DNA"/>
</dbReference>
<protein>
    <recommendedName>
        <fullName evidence="6 7">Small ribosomal subunit protein bS20</fullName>
    </recommendedName>
</protein>
<dbReference type="Pfam" id="PF01649">
    <property type="entry name" value="Ribosomal_S20p"/>
    <property type="match status" value="1"/>
</dbReference>
<evidence type="ECO:0000256" key="3">
    <source>
        <dbReference type="ARBA" id="ARBA00022884"/>
    </source>
</evidence>
<evidence type="ECO:0000256" key="5">
    <source>
        <dbReference type="ARBA" id="ARBA00023274"/>
    </source>
</evidence>
<name>A0A1F8EC05_9BACT</name>